<dbReference type="Pfam" id="PF08325">
    <property type="entry name" value="WLM"/>
    <property type="match status" value="1"/>
</dbReference>
<name>A0AB34IY02_PRYPA</name>
<evidence type="ECO:0000256" key="1">
    <source>
        <dbReference type="SAM" id="MobiDB-lite"/>
    </source>
</evidence>
<dbReference type="EMBL" id="JBGBPQ010000017">
    <property type="protein sequence ID" value="KAL1507858.1"/>
    <property type="molecule type" value="Genomic_DNA"/>
</dbReference>
<evidence type="ECO:0000313" key="3">
    <source>
        <dbReference type="EMBL" id="KAL1507858.1"/>
    </source>
</evidence>
<gene>
    <name evidence="3" type="ORF">AB1Y20_007466</name>
</gene>
<evidence type="ECO:0000259" key="2">
    <source>
        <dbReference type="PROSITE" id="PS51397"/>
    </source>
</evidence>
<protein>
    <recommendedName>
        <fullName evidence="2">WLM domain-containing protein</fullName>
    </recommendedName>
</protein>
<dbReference type="InterPro" id="IPR013536">
    <property type="entry name" value="WLM_dom"/>
</dbReference>
<accession>A0AB34IY02</accession>
<reference evidence="3 4" key="1">
    <citation type="journal article" date="2024" name="Science">
        <title>Giant polyketide synthase enzymes in the biosynthesis of giant marine polyether toxins.</title>
        <authorList>
            <person name="Fallon T.R."/>
            <person name="Shende V.V."/>
            <person name="Wierzbicki I.H."/>
            <person name="Pendleton A.L."/>
            <person name="Watervoot N.F."/>
            <person name="Auber R.P."/>
            <person name="Gonzalez D.J."/>
            <person name="Wisecaver J.H."/>
            <person name="Moore B.S."/>
        </authorList>
    </citation>
    <scope>NUCLEOTIDE SEQUENCE [LARGE SCALE GENOMIC DNA]</scope>
    <source>
        <strain evidence="3 4">12B1</strain>
    </source>
</reference>
<keyword evidence="4" id="KW-1185">Reference proteome</keyword>
<proteinExistence type="predicted"/>
<dbReference type="PROSITE" id="PS51397">
    <property type="entry name" value="WLM"/>
    <property type="match status" value="1"/>
</dbReference>
<feature type="region of interest" description="Disordered" evidence="1">
    <location>
        <begin position="318"/>
        <end position="338"/>
    </location>
</feature>
<sequence>MSLTAKLGARSVKVPFEAEAPVAQLLKSLVAAFELPEETALRVLSKGKVVSGDPWQPCAAAGLRAGGVVMIMNSNKSDIEAVQNSKPERMRGFEEGDRRQATGGLGAAAAGSARAVTSRGASSQYTFHSLQPLSPLPPGAAPDASAALALLQKLSQDRAVLKLLEEHKWSIGRLSEMPPEGLVGVSASCLMGLNRNKGEEILLRLRTDDWAGLRPYLSLIDVLLHELAHCVHSEHDNDFKALWALLKMQYSQYRAAEKSARSAGASEVYQPQLEAAPTAHVLGGAQVAADVAPTVAAAAAAEARAASACGKAMIRKASAGGSNGLTSREVPVSPGGYSECDDCAMEE</sequence>
<dbReference type="Proteomes" id="UP001515480">
    <property type="component" value="Unassembled WGS sequence"/>
</dbReference>
<organism evidence="3 4">
    <name type="scientific">Prymnesium parvum</name>
    <name type="common">Toxic golden alga</name>
    <dbReference type="NCBI Taxonomy" id="97485"/>
    <lineage>
        <taxon>Eukaryota</taxon>
        <taxon>Haptista</taxon>
        <taxon>Haptophyta</taxon>
        <taxon>Prymnesiophyceae</taxon>
        <taxon>Prymnesiales</taxon>
        <taxon>Prymnesiaceae</taxon>
        <taxon>Prymnesium</taxon>
    </lineage>
</organism>
<dbReference type="PANTHER" id="PTHR47796">
    <property type="entry name" value="ZINC METALLOPROTEINASE-LIKE PROTEIN"/>
    <property type="match status" value="1"/>
</dbReference>
<dbReference type="AlphaFoldDB" id="A0AB34IY02"/>
<feature type="domain" description="WLM" evidence="2">
    <location>
        <begin position="118"/>
        <end position="306"/>
    </location>
</feature>
<dbReference type="PANTHER" id="PTHR47796:SF1">
    <property type="entry name" value="OS08G0500800 PROTEIN"/>
    <property type="match status" value="1"/>
</dbReference>
<evidence type="ECO:0000313" key="4">
    <source>
        <dbReference type="Proteomes" id="UP001515480"/>
    </source>
</evidence>
<comment type="caution">
    <text evidence="3">The sequence shown here is derived from an EMBL/GenBank/DDBJ whole genome shotgun (WGS) entry which is preliminary data.</text>
</comment>